<dbReference type="Proteomes" id="UP001305414">
    <property type="component" value="Unassembled WGS sequence"/>
</dbReference>
<keyword evidence="3" id="KW-1185">Reference proteome</keyword>
<dbReference type="AlphaFoldDB" id="A0AAN7UZB3"/>
<feature type="signal peptide" evidence="1">
    <location>
        <begin position="1"/>
        <end position="20"/>
    </location>
</feature>
<dbReference type="PANTHER" id="PTHR38122">
    <property type="entry name" value="GLYCOPROTEIN X"/>
    <property type="match status" value="1"/>
</dbReference>
<name>A0AAN7UZB3_9PEZI</name>
<feature type="chain" id="PRO_5042834031" evidence="1">
    <location>
        <begin position="21"/>
        <end position="186"/>
    </location>
</feature>
<proteinExistence type="predicted"/>
<comment type="caution">
    <text evidence="2">The sequence shown here is derived from an EMBL/GenBank/DDBJ whole genome shotgun (WGS) entry which is preliminary data.</text>
</comment>
<evidence type="ECO:0000256" key="1">
    <source>
        <dbReference type="SAM" id="SignalP"/>
    </source>
</evidence>
<keyword evidence="1" id="KW-0732">Signal</keyword>
<evidence type="ECO:0000313" key="3">
    <source>
        <dbReference type="Proteomes" id="UP001305414"/>
    </source>
</evidence>
<dbReference type="PANTHER" id="PTHR38122:SF1">
    <property type="entry name" value="GLYCOPROTEIN X"/>
    <property type="match status" value="1"/>
</dbReference>
<reference evidence="2 3" key="1">
    <citation type="submission" date="2023-10" db="EMBL/GenBank/DDBJ databases">
        <title>Draft genome sequence of Xylaria bambusicola isolate GMP-LS, the root and basal stem rot pathogen of sugarcane in Indonesia.</title>
        <authorList>
            <person name="Selvaraj P."/>
            <person name="Muralishankar V."/>
            <person name="Muruganantham S."/>
            <person name="Sp S."/>
            <person name="Haryani S."/>
            <person name="Lau K.J.X."/>
            <person name="Naqvi N.I."/>
        </authorList>
    </citation>
    <scope>NUCLEOTIDE SEQUENCE [LARGE SCALE GENOMIC DNA]</scope>
    <source>
        <strain evidence="2">GMP-LS</strain>
    </source>
</reference>
<accession>A0AAN7UZB3</accession>
<sequence>MYLTRLTLMLVLLDNAGLEAQAVGKSPELCNPDSNFMMYYNACGSCVNAHTDDPKAISDIEQTFSVWLNYCESLGNSTTVGGSTVAGGPPATITDTALTAVPVLVTVPFTVTTEGMTSVWPLTKTLTSYAPLPSITLLSVTTTEDGHTTIWLFTKTLTPLPSDEFIDASPTSLSTIRQTSQVSNCM</sequence>
<gene>
    <name evidence="2" type="ORF">RRF57_013419</name>
</gene>
<evidence type="ECO:0000313" key="2">
    <source>
        <dbReference type="EMBL" id="KAK5637704.1"/>
    </source>
</evidence>
<organism evidence="2 3">
    <name type="scientific">Xylaria bambusicola</name>
    <dbReference type="NCBI Taxonomy" id="326684"/>
    <lineage>
        <taxon>Eukaryota</taxon>
        <taxon>Fungi</taxon>
        <taxon>Dikarya</taxon>
        <taxon>Ascomycota</taxon>
        <taxon>Pezizomycotina</taxon>
        <taxon>Sordariomycetes</taxon>
        <taxon>Xylariomycetidae</taxon>
        <taxon>Xylariales</taxon>
        <taxon>Xylariaceae</taxon>
        <taxon>Xylaria</taxon>
    </lineage>
</organism>
<dbReference type="EMBL" id="JAWHQM010000275">
    <property type="protein sequence ID" value="KAK5637704.1"/>
    <property type="molecule type" value="Genomic_DNA"/>
</dbReference>
<protein>
    <submittedName>
        <fullName evidence="2">Uncharacterized protein</fullName>
    </submittedName>
</protein>